<feature type="compositionally biased region" description="Basic residues" evidence="1">
    <location>
        <begin position="69"/>
        <end position="84"/>
    </location>
</feature>
<sequence length="111" mass="11933">NHARSIETTPHISAYPGPAPRGSAQQCARPSEAPPRSALVAAILERPERRPRPRGGPEPVPSRCGRASVPRRRAPGRAHVRAARLRPPGLRLRPRPARASEEPPPPPARGA</sequence>
<dbReference type="EMBL" id="CABDUW010001412">
    <property type="protein sequence ID" value="VTJ81339.1"/>
    <property type="molecule type" value="Genomic_DNA"/>
</dbReference>
<feature type="non-terminal residue" evidence="2">
    <location>
        <position position="1"/>
    </location>
</feature>
<feature type="compositionally biased region" description="Pro residues" evidence="1">
    <location>
        <begin position="102"/>
        <end position="111"/>
    </location>
</feature>
<feature type="compositionally biased region" description="Polar residues" evidence="1">
    <location>
        <begin position="1"/>
        <end position="11"/>
    </location>
</feature>
<evidence type="ECO:0000256" key="1">
    <source>
        <dbReference type="SAM" id="MobiDB-lite"/>
    </source>
</evidence>
<dbReference type="Proteomes" id="UP000335636">
    <property type="component" value="Unassembled WGS sequence"/>
</dbReference>
<feature type="region of interest" description="Disordered" evidence="1">
    <location>
        <begin position="1"/>
        <end position="111"/>
    </location>
</feature>
<accession>A0A5E4CJY2</accession>
<evidence type="ECO:0000313" key="2">
    <source>
        <dbReference type="EMBL" id="VTJ81339.1"/>
    </source>
</evidence>
<evidence type="ECO:0000313" key="3">
    <source>
        <dbReference type="Proteomes" id="UP000335636"/>
    </source>
</evidence>
<keyword evidence="3" id="KW-1185">Reference proteome</keyword>
<gene>
    <name evidence="2" type="ORF">MONAX_5E021094</name>
</gene>
<organism evidence="2 3">
    <name type="scientific">Marmota monax</name>
    <name type="common">Woodchuck</name>
    <dbReference type="NCBI Taxonomy" id="9995"/>
    <lineage>
        <taxon>Eukaryota</taxon>
        <taxon>Metazoa</taxon>
        <taxon>Chordata</taxon>
        <taxon>Craniata</taxon>
        <taxon>Vertebrata</taxon>
        <taxon>Euteleostomi</taxon>
        <taxon>Mammalia</taxon>
        <taxon>Eutheria</taxon>
        <taxon>Euarchontoglires</taxon>
        <taxon>Glires</taxon>
        <taxon>Rodentia</taxon>
        <taxon>Sciuromorpha</taxon>
        <taxon>Sciuridae</taxon>
        <taxon>Xerinae</taxon>
        <taxon>Marmotini</taxon>
        <taxon>Marmota</taxon>
    </lineage>
</organism>
<reference evidence="2" key="1">
    <citation type="submission" date="2019-04" db="EMBL/GenBank/DDBJ databases">
        <authorList>
            <person name="Alioto T."/>
            <person name="Alioto T."/>
        </authorList>
    </citation>
    <scope>NUCLEOTIDE SEQUENCE [LARGE SCALE GENOMIC DNA]</scope>
</reference>
<comment type="caution">
    <text evidence="2">The sequence shown here is derived from an EMBL/GenBank/DDBJ whole genome shotgun (WGS) entry which is preliminary data.</text>
</comment>
<dbReference type="AlphaFoldDB" id="A0A5E4CJY2"/>
<name>A0A5E4CJY2_MARMO</name>
<proteinExistence type="predicted"/>
<protein>
    <submittedName>
        <fullName evidence="2">Uncharacterized protein</fullName>
    </submittedName>
</protein>
<feature type="non-terminal residue" evidence="2">
    <location>
        <position position="111"/>
    </location>
</feature>